<evidence type="ECO:0000313" key="4">
    <source>
        <dbReference type="EMBL" id="MBO8195946.1"/>
    </source>
</evidence>
<dbReference type="GO" id="GO:0004497">
    <property type="term" value="F:monooxygenase activity"/>
    <property type="evidence" value="ECO:0007669"/>
    <property type="project" value="UniProtKB-KW"/>
</dbReference>
<sequence length="435" mass="45796">MAAIYRGHYACSSLGGVHYICSPRFSGGSVRPSHTSRALVIGAGIGGLTAAAALAARGWSVTVLERARKLEPVGAGIGIAPNGLRALDVLGLGDPVRELRTWRGEEGGLRSPSGRWLARTTGDRAAARYGDSVVLLPRAALVELLRSRLPGTVELRTGTAATVTDPGAPDRSATVTTEEGDTRTADLVVAADGIHSPTRRALFPQHPGPRYAGFTTWRFLTEPPAGGVAPHETWGRGRMWGTNTLPDGRIYAYAAAEVPAGEQAPQGERAALLRLYGDWHRPLPQLIEAVPEEDVLRNDVHHMTDPLPAHHAGRVALLGDAAHAMAPGLGQGGNQAVEDAVVLAQLADPAGEVTGALAHYTRQRLPRTAAVVRRSARASRTSMLRAAPACALRNAGIAVVGRIAPSAALRALAGIADWRPPERTYAAQTQSPVRQ</sequence>
<accession>A0ABS3XKU3</accession>
<dbReference type="Proteomes" id="UP001519064">
    <property type="component" value="Unassembled WGS sequence"/>
</dbReference>
<dbReference type="EMBL" id="JADKMA010000233">
    <property type="protein sequence ID" value="MBO8195946.1"/>
    <property type="molecule type" value="Genomic_DNA"/>
</dbReference>
<dbReference type="InterPro" id="IPR036188">
    <property type="entry name" value="FAD/NAD-bd_sf"/>
</dbReference>
<gene>
    <name evidence="4" type="ORF">ITI46_30505</name>
</gene>
<proteinExistence type="predicted"/>
<dbReference type="InterPro" id="IPR050493">
    <property type="entry name" value="FAD-dep_Monooxygenase_BioMet"/>
</dbReference>
<dbReference type="PRINTS" id="PR00420">
    <property type="entry name" value="RNGMNOXGNASE"/>
</dbReference>
<dbReference type="PANTHER" id="PTHR13789">
    <property type="entry name" value="MONOOXYGENASE"/>
    <property type="match status" value="1"/>
</dbReference>
<reference evidence="4 5" key="1">
    <citation type="submission" date="2020-11" db="EMBL/GenBank/DDBJ databases">
        <title>Streptomyces spirodelae sp. nov., isolated from duckweed.</title>
        <authorList>
            <person name="Saimee Y."/>
            <person name="Duangmal K."/>
        </authorList>
    </citation>
    <scope>NUCLEOTIDE SEQUENCE [LARGE SCALE GENOMIC DNA]</scope>
    <source>
        <strain evidence="4 5">S16-07</strain>
    </source>
</reference>
<dbReference type="Gene3D" id="3.50.50.60">
    <property type="entry name" value="FAD/NAD(P)-binding domain"/>
    <property type="match status" value="1"/>
</dbReference>
<dbReference type="PANTHER" id="PTHR13789:SF309">
    <property type="entry name" value="PUTATIVE (AFU_ORTHOLOGUE AFUA_6G14510)-RELATED"/>
    <property type="match status" value="1"/>
</dbReference>
<name>A0ABS3XKU3_9ACTN</name>
<dbReference type="Pfam" id="PF01494">
    <property type="entry name" value="FAD_binding_3"/>
    <property type="match status" value="1"/>
</dbReference>
<keyword evidence="1" id="KW-0560">Oxidoreductase</keyword>
<dbReference type="InterPro" id="IPR002938">
    <property type="entry name" value="FAD-bd"/>
</dbReference>
<keyword evidence="2 4" id="KW-0503">Monooxygenase</keyword>
<comment type="caution">
    <text evidence="4">The sequence shown here is derived from an EMBL/GenBank/DDBJ whole genome shotgun (WGS) entry which is preliminary data.</text>
</comment>
<dbReference type="SUPFAM" id="SSF51905">
    <property type="entry name" value="FAD/NAD(P)-binding domain"/>
    <property type="match status" value="1"/>
</dbReference>
<evidence type="ECO:0000256" key="1">
    <source>
        <dbReference type="ARBA" id="ARBA00023002"/>
    </source>
</evidence>
<evidence type="ECO:0000313" key="5">
    <source>
        <dbReference type="Proteomes" id="UP001519064"/>
    </source>
</evidence>
<evidence type="ECO:0000256" key="2">
    <source>
        <dbReference type="ARBA" id="ARBA00023033"/>
    </source>
</evidence>
<feature type="domain" description="FAD-binding" evidence="3">
    <location>
        <begin position="38"/>
        <end position="375"/>
    </location>
</feature>
<protein>
    <submittedName>
        <fullName evidence="4">FAD-dependent monooxygenase</fullName>
    </submittedName>
</protein>
<evidence type="ECO:0000259" key="3">
    <source>
        <dbReference type="Pfam" id="PF01494"/>
    </source>
</evidence>
<keyword evidence="5" id="KW-1185">Reference proteome</keyword>
<organism evidence="4 5">
    <name type="scientific">Streptomyces oryzae</name>
    <dbReference type="NCBI Taxonomy" id="1434886"/>
    <lineage>
        <taxon>Bacteria</taxon>
        <taxon>Bacillati</taxon>
        <taxon>Actinomycetota</taxon>
        <taxon>Actinomycetes</taxon>
        <taxon>Kitasatosporales</taxon>
        <taxon>Streptomycetaceae</taxon>
        <taxon>Streptomyces</taxon>
    </lineage>
</organism>